<gene>
    <name evidence="2" type="ORF">MECH1_V1_1898</name>
</gene>
<name>A0ABM9NJ63_9GAMM</name>
<evidence type="ECO:0000256" key="1">
    <source>
        <dbReference type="SAM" id="MobiDB-lite"/>
    </source>
</evidence>
<reference evidence="2 3" key="1">
    <citation type="submission" date="2024-04" db="EMBL/GenBank/DDBJ databases">
        <authorList>
            <person name="Cremers G."/>
        </authorList>
    </citation>
    <scope>NUCLEOTIDE SEQUENCE [LARGE SCALE GENOMIC DNA]</scope>
    <source>
        <strain evidence="2">MeCH1-AG</strain>
    </source>
</reference>
<evidence type="ECO:0000313" key="2">
    <source>
        <dbReference type="EMBL" id="CAL1240674.1"/>
    </source>
</evidence>
<feature type="region of interest" description="Disordered" evidence="1">
    <location>
        <begin position="24"/>
        <end position="43"/>
    </location>
</feature>
<sequence length="109" mass="11063">MGGLLFTGYGALEWRGEKKCARQVCHGQPPGQRADQKGSTLPIAAPQGGPLKVSFAQANCSGMNGYLPGGAETAYSPAVTDPIFPWSEAFSPPYGRGSAAAGAATGTCS</sequence>
<dbReference type="EMBL" id="OZ026884">
    <property type="protein sequence ID" value="CAL1240674.1"/>
    <property type="molecule type" value="Genomic_DNA"/>
</dbReference>
<evidence type="ECO:0000313" key="3">
    <source>
        <dbReference type="Proteomes" id="UP001497493"/>
    </source>
</evidence>
<keyword evidence="3" id="KW-1185">Reference proteome</keyword>
<proteinExistence type="predicted"/>
<dbReference type="Proteomes" id="UP001497493">
    <property type="component" value="Chromosome"/>
</dbReference>
<organism evidence="2 3">
    <name type="scientific">Candidatus Methylocalor cossyra</name>
    <dbReference type="NCBI Taxonomy" id="3108543"/>
    <lineage>
        <taxon>Bacteria</taxon>
        <taxon>Pseudomonadati</taxon>
        <taxon>Pseudomonadota</taxon>
        <taxon>Gammaproteobacteria</taxon>
        <taxon>Methylococcales</taxon>
        <taxon>Methylococcaceae</taxon>
        <taxon>Candidatus Methylocalor</taxon>
    </lineage>
</organism>
<accession>A0ABM9NJ63</accession>
<protein>
    <submittedName>
        <fullName evidence="2">Uncharacterized protein</fullName>
    </submittedName>
</protein>